<dbReference type="Proteomes" id="UP000282423">
    <property type="component" value="Unassembled WGS sequence"/>
</dbReference>
<proteinExistence type="predicted"/>
<dbReference type="EMBL" id="RBWS01000008">
    <property type="protein sequence ID" value="RKO71554.1"/>
    <property type="molecule type" value="Genomic_DNA"/>
</dbReference>
<organism evidence="2 3">
    <name type="scientific">Sphingobacterium puteale</name>
    <dbReference type="NCBI Taxonomy" id="2420510"/>
    <lineage>
        <taxon>Bacteria</taxon>
        <taxon>Pseudomonadati</taxon>
        <taxon>Bacteroidota</taxon>
        <taxon>Sphingobacteriia</taxon>
        <taxon>Sphingobacteriales</taxon>
        <taxon>Sphingobacteriaceae</taxon>
        <taxon>Sphingobacterium</taxon>
    </lineage>
</organism>
<keyword evidence="1" id="KW-0812">Transmembrane</keyword>
<evidence type="ECO:0000313" key="2">
    <source>
        <dbReference type="EMBL" id="RKO71554.1"/>
    </source>
</evidence>
<evidence type="ECO:0000256" key="1">
    <source>
        <dbReference type="SAM" id="Phobius"/>
    </source>
</evidence>
<keyword evidence="3" id="KW-1185">Reference proteome</keyword>
<keyword evidence="1" id="KW-1133">Transmembrane helix</keyword>
<protein>
    <submittedName>
        <fullName evidence="2">Uncharacterized protein</fullName>
    </submittedName>
</protein>
<dbReference type="AlphaFoldDB" id="A0A420VYY9"/>
<reference evidence="2 3" key="1">
    <citation type="submission" date="2018-10" db="EMBL/GenBank/DDBJ databases">
        <title>Sphingobacterium sp. M05W1-28.</title>
        <authorList>
            <person name="Cai H."/>
        </authorList>
    </citation>
    <scope>NUCLEOTIDE SEQUENCE [LARGE SCALE GENOMIC DNA]</scope>
    <source>
        <strain evidence="2 3">M05W1-28</strain>
    </source>
</reference>
<comment type="caution">
    <text evidence="2">The sequence shown here is derived from an EMBL/GenBank/DDBJ whole genome shotgun (WGS) entry which is preliminary data.</text>
</comment>
<name>A0A420VYY9_9SPHI</name>
<keyword evidence="1" id="KW-0472">Membrane</keyword>
<sequence length="228" mass="26340">MKNRRLAELKEKYFDGKSSSEEERELKKSDELFFQLLDQEKNVKMDWSFEDFENQVKADKKIIRWRDNIWIKYAAAAIFLFVVGLSVYLNQKQQVQQPVLAHKEIKEPQRPSMKEVEGNNEATVHSDVVKVTHGDRKQSTMLATNTLKHFNQRVPSKKIMAKKKRVVQSLQQTEDGYQADYVVLNGKPVANEEEAVELTLRSLGLLANNLENGVDKAMNIKQMSISIN</sequence>
<feature type="transmembrane region" description="Helical" evidence="1">
    <location>
        <begin position="70"/>
        <end position="89"/>
    </location>
</feature>
<gene>
    <name evidence="2" type="ORF">D7322_12430</name>
</gene>
<evidence type="ECO:0000313" key="3">
    <source>
        <dbReference type="Proteomes" id="UP000282423"/>
    </source>
</evidence>
<accession>A0A420VYY9</accession>